<feature type="transmembrane region" description="Helical" evidence="6">
    <location>
        <begin position="367"/>
        <end position="387"/>
    </location>
</feature>
<accession>A0A7L8AJV2</accession>
<sequence>MNFKLNIKFFRKNIGELWYLLSSIIVPAVGFFTSFMVAKFVAPEDNGLIESYFLIIPYVSFIHLGIFNGLNRNIAFYKAKGELSKVSLQVGTSLFVSRLVSVISFVVVLIYILVINQKTVYSSLDYVAISGVLFISTATPIALHIDTTFRSGQDFKKLGTLRFWEAGFQLLLMPLLILLHGYGRVIIEIGKSLVNVVLRIRNNPYNVASRFDLNSYKELFKVGFPLLFGGYLFTLYSISDQSIIALKLGNVALGYYFLSKLIITSMLLVPTSLTAIFYPKASAIFGFSDKKSSLRVFFWKALFINATVLSIIGLFLYLSIDFIVENYIPKYTLGIEAAKINIITGLSFVSIGPSVILGVVKKNTFYIFLVSISLLSMWCLSLFVEIYSIEQVAYFRCVISLLLALGTIIYSYYLTFDRNKL</sequence>
<dbReference type="EMBL" id="CP061813">
    <property type="protein sequence ID" value="QOD62079.1"/>
    <property type="molecule type" value="Genomic_DNA"/>
</dbReference>
<feature type="transmembrane region" description="Helical" evidence="6">
    <location>
        <begin position="340"/>
        <end position="360"/>
    </location>
</feature>
<dbReference type="OrthoDB" id="1420880at2"/>
<keyword evidence="4 6" id="KW-1133">Transmembrane helix</keyword>
<comment type="subcellular location">
    <subcellularLocation>
        <location evidence="1">Cell membrane</location>
        <topology evidence="1">Multi-pass membrane protein</topology>
    </subcellularLocation>
</comment>
<dbReference type="AlphaFoldDB" id="A0A7L8AJV2"/>
<feature type="transmembrane region" description="Helical" evidence="6">
    <location>
        <begin position="219"/>
        <end position="238"/>
    </location>
</feature>
<feature type="transmembrane region" description="Helical" evidence="6">
    <location>
        <begin position="126"/>
        <end position="143"/>
    </location>
</feature>
<feature type="transmembrane region" description="Helical" evidence="6">
    <location>
        <begin position="52"/>
        <end position="70"/>
    </location>
</feature>
<dbReference type="PANTHER" id="PTHR30250:SF11">
    <property type="entry name" value="O-ANTIGEN TRANSPORTER-RELATED"/>
    <property type="match status" value="1"/>
</dbReference>
<evidence type="ECO:0000313" key="7">
    <source>
        <dbReference type="EMBL" id="QOD62079.1"/>
    </source>
</evidence>
<dbReference type="Pfam" id="PF13440">
    <property type="entry name" value="Polysacc_synt_3"/>
    <property type="match status" value="1"/>
</dbReference>
<reference evidence="7 8" key="1">
    <citation type="journal article" date="2016" name="Int. J. Syst. Evol. Microbiol.">
        <title>Polaribacter haliotis sp. nov., isolated from the gut of abalone Haliotis discus hannai.</title>
        <authorList>
            <person name="Kim Y.O."/>
            <person name="Park I.S."/>
            <person name="Park S."/>
            <person name="Nam B.H."/>
            <person name="Park J.M."/>
            <person name="Kim D.G."/>
            <person name="Yoon J.H."/>
        </authorList>
    </citation>
    <scope>NUCLEOTIDE SEQUENCE [LARGE SCALE GENOMIC DNA]</scope>
    <source>
        <strain evidence="7 8">KCTC 52418</strain>
    </source>
</reference>
<evidence type="ECO:0000256" key="5">
    <source>
        <dbReference type="ARBA" id="ARBA00023136"/>
    </source>
</evidence>
<dbReference type="GO" id="GO:0005886">
    <property type="term" value="C:plasma membrane"/>
    <property type="evidence" value="ECO:0007669"/>
    <property type="project" value="UniProtKB-SubCell"/>
</dbReference>
<dbReference type="PANTHER" id="PTHR30250">
    <property type="entry name" value="PST FAMILY PREDICTED COLANIC ACID TRANSPORTER"/>
    <property type="match status" value="1"/>
</dbReference>
<dbReference type="KEGG" id="phal:H9I45_06430"/>
<evidence type="ECO:0000256" key="3">
    <source>
        <dbReference type="ARBA" id="ARBA00022692"/>
    </source>
</evidence>
<keyword evidence="2" id="KW-1003">Cell membrane</keyword>
<name>A0A7L8AJV2_9FLAO</name>
<feature type="transmembrane region" description="Helical" evidence="6">
    <location>
        <begin position="393"/>
        <end position="413"/>
    </location>
</feature>
<keyword evidence="8" id="KW-1185">Reference proteome</keyword>
<evidence type="ECO:0000256" key="4">
    <source>
        <dbReference type="ARBA" id="ARBA00022989"/>
    </source>
</evidence>
<feature type="transmembrane region" description="Helical" evidence="6">
    <location>
        <begin position="298"/>
        <end position="320"/>
    </location>
</feature>
<dbReference type="InterPro" id="IPR050833">
    <property type="entry name" value="Poly_Biosynth_Transport"/>
</dbReference>
<proteinExistence type="predicted"/>
<keyword evidence="3 6" id="KW-0812">Transmembrane</keyword>
<feature type="transmembrane region" description="Helical" evidence="6">
    <location>
        <begin position="258"/>
        <end position="278"/>
    </location>
</feature>
<dbReference type="Proteomes" id="UP000516764">
    <property type="component" value="Chromosome"/>
</dbReference>
<evidence type="ECO:0000256" key="6">
    <source>
        <dbReference type="SAM" id="Phobius"/>
    </source>
</evidence>
<dbReference type="RefSeq" id="WP_088353257.1">
    <property type="nucleotide sequence ID" value="NZ_CP061813.1"/>
</dbReference>
<evidence type="ECO:0000256" key="2">
    <source>
        <dbReference type="ARBA" id="ARBA00022475"/>
    </source>
</evidence>
<keyword evidence="5 6" id="KW-0472">Membrane</keyword>
<protein>
    <submittedName>
        <fullName evidence="7">Oligosaccharide flippase family protein</fullName>
    </submittedName>
</protein>
<gene>
    <name evidence="7" type="ORF">H9I45_06430</name>
</gene>
<evidence type="ECO:0000256" key="1">
    <source>
        <dbReference type="ARBA" id="ARBA00004651"/>
    </source>
</evidence>
<feature type="transmembrane region" description="Helical" evidence="6">
    <location>
        <begin position="17"/>
        <end position="40"/>
    </location>
</feature>
<evidence type="ECO:0000313" key="8">
    <source>
        <dbReference type="Proteomes" id="UP000516764"/>
    </source>
</evidence>
<organism evidence="7 8">
    <name type="scientific">Polaribacter haliotis</name>
    <dbReference type="NCBI Taxonomy" id="1888915"/>
    <lineage>
        <taxon>Bacteria</taxon>
        <taxon>Pseudomonadati</taxon>
        <taxon>Bacteroidota</taxon>
        <taxon>Flavobacteriia</taxon>
        <taxon>Flavobacteriales</taxon>
        <taxon>Flavobacteriaceae</taxon>
    </lineage>
</organism>
<feature type="transmembrane region" description="Helical" evidence="6">
    <location>
        <begin position="90"/>
        <end position="114"/>
    </location>
</feature>